<dbReference type="EC" id="2.1.3.15" evidence="10"/>
<keyword evidence="12" id="KW-0436">Ligase</keyword>
<evidence type="ECO:0000259" key="11">
    <source>
        <dbReference type="PROSITE" id="PS50989"/>
    </source>
</evidence>
<dbReference type="PRINTS" id="PR01069">
    <property type="entry name" value="ACCCTRFRASEA"/>
</dbReference>
<keyword evidence="13" id="KW-1185">Reference proteome</keyword>
<evidence type="ECO:0000256" key="1">
    <source>
        <dbReference type="ARBA" id="ARBA00004956"/>
    </source>
</evidence>
<evidence type="ECO:0000256" key="5">
    <source>
        <dbReference type="ARBA" id="ARBA00022832"/>
    </source>
</evidence>
<accession>A0PXC6</accession>
<dbReference type="NCBIfam" id="NF004344">
    <property type="entry name" value="PRK05724.1"/>
    <property type="match status" value="1"/>
</dbReference>
<keyword evidence="2 10" id="KW-0444">Lipid biosynthesis</keyword>
<dbReference type="InterPro" id="IPR029045">
    <property type="entry name" value="ClpP/crotonase-like_dom_sf"/>
</dbReference>
<comment type="pathway">
    <text evidence="1 10">Lipid metabolism; malonyl-CoA biosynthesis; malonyl-CoA from acetyl-CoA: step 1/1.</text>
</comment>
<feature type="domain" description="CoA carboxyltransferase C-terminal" evidence="11">
    <location>
        <begin position="11"/>
        <end position="256"/>
    </location>
</feature>
<dbReference type="InterPro" id="IPR001095">
    <property type="entry name" value="Acetyl_CoA_COase_a_su"/>
</dbReference>
<dbReference type="GO" id="GO:0009317">
    <property type="term" value="C:acetyl-CoA carboxylase complex"/>
    <property type="evidence" value="ECO:0007669"/>
    <property type="project" value="InterPro"/>
</dbReference>
<dbReference type="NCBIfam" id="NF041504">
    <property type="entry name" value="AccA_sub"/>
    <property type="match status" value="1"/>
</dbReference>
<dbReference type="HOGENOM" id="CLU_015486_0_2_9"/>
<evidence type="ECO:0000256" key="6">
    <source>
        <dbReference type="ARBA" id="ARBA00022840"/>
    </source>
</evidence>
<evidence type="ECO:0000256" key="4">
    <source>
        <dbReference type="ARBA" id="ARBA00022741"/>
    </source>
</evidence>
<dbReference type="EMBL" id="CP000382">
    <property type="protein sequence ID" value="ABK62223.1"/>
    <property type="molecule type" value="Genomic_DNA"/>
</dbReference>
<dbReference type="Proteomes" id="UP000008220">
    <property type="component" value="Chromosome"/>
</dbReference>
<dbReference type="SUPFAM" id="SSF52096">
    <property type="entry name" value="ClpP/crotonase"/>
    <property type="match status" value="1"/>
</dbReference>
<evidence type="ECO:0000256" key="10">
    <source>
        <dbReference type="HAMAP-Rule" id="MF_00823"/>
    </source>
</evidence>
<dbReference type="KEGG" id="cno:NT01CX_0931"/>
<dbReference type="STRING" id="386415.NT01CX_0931"/>
<dbReference type="GO" id="GO:2001295">
    <property type="term" value="P:malonyl-CoA biosynthetic process"/>
    <property type="evidence" value="ECO:0007669"/>
    <property type="project" value="UniProtKB-UniRule"/>
</dbReference>
<evidence type="ECO:0000256" key="7">
    <source>
        <dbReference type="ARBA" id="ARBA00023098"/>
    </source>
</evidence>
<dbReference type="AlphaFoldDB" id="A0PXC6"/>
<keyword evidence="5 10" id="KW-0276">Fatty acid metabolism</keyword>
<dbReference type="InterPro" id="IPR011763">
    <property type="entry name" value="COA_CT_C"/>
</dbReference>
<dbReference type="PROSITE" id="PS50989">
    <property type="entry name" value="COA_CT_CTER"/>
    <property type="match status" value="1"/>
</dbReference>
<evidence type="ECO:0000256" key="8">
    <source>
        <dbReference type="ARBA" id="ARBA00023160"/>
    </source>
</evidence>
<evidence type="ECO:0000256" key="9">
    <source>
        <dbReference type="ARBA" id="ARBA00049152"/>
    </source>
</evidence>
<comment type="similarity">
    <text evidence="10">Belongs to the AccA family.</text>
</comment>
<dbReference type="UniPathway" id="UPA00655">
    <property type="reaction ID" value="UER00711"/>
</dbReference>
<dbReference type="GO" id="GO:0016743">
    <property type="term" value="F:carboxyl- or carbamoyltransferase activity"/>
    <property type="evidence" value="ECO:0007669"/>
    <property type="project" value="UniProtKB-UniRule"/>
</dbReference>
<keyword evidence="8 10" id="KW-0275">Fatty acid biosynthesis</keyword>
<dbReference type="PANTHER" id="PTHR42853:SF3">
    <property type="entry name" value="ACETYL-COENZYME A CARBOXYLASE CARBOXYL TRANSFERASE SUBUNIT ALPHA, CHLOROPLASTIC"/>
    <property type="match status" value="1"/>
</dbReference>
<comment type="catalytic activity">
    <reaction evidence="9 10">
        <text>N(6)-carboxybiotinyl-L-lysyl-[protein] + acetyl-CoA = N(6)-biotinyl-L-lysyl-[protein] + malonyl-CoA</text>
        <dbReference type="Rhea" id="RHEA:54728"/>
        <dbReference type="Rhea" id="RHEA-COMP:10505"/>
        <dbReference type="Rhea" id="RHEA-COMP:10506"/>
        <dbReference type="ChEBI" id="CHEBI:57288"/>
        <dbReference type="ChEBI" id="CHEBI:57384"/>
        <dbReference type="ChEBI" id="CHEBI:83144"/>
        <dbReference type="ChEBI" id="CHEBI:83145"/>
        <dbReference type="EC" id="2.1.3.15"/>
    </reaction>
</comment>
<sequence length="281" mass="31388">MIFLLQNEKQIIETKVELSPLDKLKLSRMKDRPTALDYIDRIFNGFIELHGDRGFKDDPSIVGGIAKFNGIPVTVIGQQKGRDTKDNIKRNFGMAHPEGYRKALRLMKQAEKFKRPVICFVDTPGAFCGVGAEERGQGEAIAKNLMEMALLKTPIISIVIGEGGSGGALGLSIGDEIWMLEHSVYSVLSPEGFAAILWKDGSKVKEAAELMKITAKDLKGYNIIDRIIKEPEGGAHKDIDLMAKNIKEELLTIDFKNMQENINETLEKRYNKYRAIGEYAE</sequence>
<dbReference type="GO" id="GO:0006633">
    <property type="term" value="P:fatty acid biosynthetic process"/>
    <property type="evidence" value="ECO:0007669"/>
    <property type="project" value="UniProtKB-KW"/>
</dbReference>
<gene>
    <name evidence="10 12" type="primary">accA</name>
    <name evidence="12" type="ordered locus">NT01CX_0931</name>
</gene>
<dbReference type="HAMAP" id="MF_00823">
    <property type="entry name" value="AcetylCoA_CT_alpha"/>
    <property type="match status" value="1"/>
</dbReference>
<comment type="subcellular location">
    <subcellularLocation>
        <location evidence="10">Cytoplasm</location>
    </subcellularLocation>
</comment>
<evidence type="ECO:0000313" key="12">
    <source>
        <dbReference type="EMBL" id="ABK62223.1"/>
    </source>
</evidence>
<keyword evidence="4 10" id="KW-0547">Nucleotide-binding</keyword>
<comment type="subunit">
    <text evidence="10">Acetyl-CoA carboxylase is a heterohexamer composed of biotin carboxyl carrier protein (AccB), biotin carboxylase (AccC) and two subunits each of ACCase subunit alpha (AccA) and ACCase subunit beta (AccD).</text>
</comment>
<dbReference type="NCBIfam" id="TIGR00513">
    <property type="entry name" value="accA"/>
    <property type="match status" value="1"/>
</dbReference>
<name>A0PXC6_CLONN</name>
<proteinExistence type="inferred from homology"/>
<dbReference type="eggNOG" id="COG0825">
    <property type="taxonomic scope" value="Bacteria"/>
</dbReference>
<dbReference type="Pfam" id="PF03255">
    <property type="entry name" value="ACCA"/>
    <property type="match status" value="1"/>
</dbReference>
<dbReference type="GO" id="GO:0005524">
    <property type="term" value="F:ATP binding"/>
    <property type="evidence" value="ECO:0007669"/>
    <property type="project" value="UniProtKB-KW"/>
</dbReference>
<keyword evidence="6 10" id="KW-0067">ATP-binding</keyword>
<dbReference type="GO" id="GO:0003989">
    <property type="term" value="F:acetyl-CoA carboxylase activity"/>
    <property type="evidence" value="ECO:0007669"/>
    <property type="project" value="InterPro"/>
</dbReference>
<evidence type="ECO:0000313" key="13">
    <source>
        <dbReference type="Proteomes" id="UP000008220"/>
    </source>
</evidence>
<evidence type="ECO:0000256" key="2">
    <source>
        <dbReference type="ARBA" id="ARBA00022516"/>
    </source>
</evidence>
<comment type="function">
    <text evidence="10">Component of the acetyl coenzyme A carboxylase (ACC) complex. First, biotin carboxylase catalyzes the carboxylation of biotin on its carrier protein (BCCP) and then the CO(2) group is transferred by the carboxyltransferase to acetyl-CoA to form malonyl-CoA.</text>
</comment>
<protein>
    <recommendedName>
        <fullName evidence="10">Acetyl-coenzyme A carboxylase carboxyl transferase subunit alpha</fullName>
        <shortName evidence="10">ACCase subunit alpha</shortName>
        <shortName evidence="10">Acetyl-CoA carboxylase carboxyltransferase subunit alpha</shortName>
        <ecNumber evidence="10">2.1.3.15</ecNumber>
    </recommendedName>
</protein>
<reference evidence="12 13" key="1">
    <citation type="journal article" date="2006" name="Nat. Biotechnol.">
        <title>The genome and transcriptomes of the anti-tumor agent Clostridium novyi-NT.</title>
        <authorList>
            <person name="Bettegowda C."/>
            <person name="Huang X."/>
            <person name="Lin J."/>
            <person name="Cheong I."/>
            <person name="Kohli M."/>
            <person name="Szabo S.A."/>
            <person name="Zhang X."/>
            <person name="Diaz L.A. Jr."/>
            <person name="Velculescu V.E."/>
            <person name="Parmigiani G."/>
            <person name="Kinzler K.W."/>
            <person name="Vogelstein B."/>
            <person name="Zhou S."/>
        </authorList>
    </citation>
    <scope>NUCLEOTIDE SEQUENCE [LARGE SCALE GENOMIC DNA]</scope>
    <source>
        <strain evidence="12 13">NT</strain>
    </source>
</reference>
<keyword evidence="7 10" id="KW-0443">Lipid metabolism</keyword>
<evidence type="ECO:0000256" key="3">
    <source>
        <dbReference type="ARBA" id="ARBA00022679"/>
    </source>
</evidence>
<keyword evidence="10" id="KW-0963">Cytoplasm</keyword>
<organism evidence="12 13">
    <name type="scientific">Clostridium novyi (strain NT)</name>
    <dbReference type="NCBI Taxonomy" id="386415"/>
    <lineage>
        <taxon>Bacteria</taxon>
        <taxon>Bacillati</taxon>
        <taxon>Bacillota</taxon>
        <taxon>Clostridia</taxon>
        <taxon>Eubacteriales</taxon>
        <taxon>Clostridiaceae</taxon>
        <taxon>Clostridium</taxon>
    </lineage>
</organism>
<dbReference type="PANTHER" id="PTHR42853">
    <property type="entry name" value="ACETYL-COENZYME A CARBOXYLASE CARBOXYL TRANSFERASE SUBUNIT ALPHA"/>
    <property type="match status" value="1"/>
</dbReference>
<dbReference type="Gene3D" id="3.90.226.10">
    <property type="entry name" value="2-enoyl-CoA Hydratase, Chain A, domain 1"/>
    <property type="match status" value="1"/>
</dbReference>
<keyword evidence="3 10" id="KW-0808">Transferase</keyword>